<accession>A0AA88Y9M9</accession>
<organism evidence="3 4">
    <name type="scientific">Pinctada imbricata</name>
    <name type="common">Atlantic pearl-oyster</name>
    <name type="synonym">Pinctada martensii</name>
    <dbReference type="NCBI Taxonomy" id="66713"/>
    <lineage>
        <taxon>Eukaryota</taxon>
        <taxon>Metazoa</taxon>
        <taxon>Spiralia</taxon>
        <taxon>Lophotrochozoa</taxon>
        <taxon>Mollusca</taxon>
        <taxon>Bivalvia</taxon>
        <taxon>Autobranchia</taxon>
        <taxon>Pteriomorphia</taxon>
        <taxon>Pterioida</taxon>
        <taxon>Pterioidea</taxon>
        <taxon>Pteriidae</taxon>
        <taxon>Pinctada</taxon>
    </lineage>
</organism>
<evidence type="ECO:0000313" key="4">
    <source>
        <dbReference type="Proteomes" id="UP001186944"/>
    </source>
</evidence>
<evidence type="ECO:0000259" key="1">
    <source>
        <dbReference type="Pfam" id="PF12248"/>
    </source>
</evidence>
<keyword evidence="4" id="KW-1185">Reference proteome</keyword>
<dbReference type="EMBL" id="VSWD01000006">
    <property type="protein sequence ID" value="KAK3100647.1"/>
    <property type="molecule type" value="Genomic_DNA"/>
</dbReference>
<dbReference type="Proteomes" id="UP001186944">
    <property type="component" value="Unassembled WGS sequence"/>
</dbReference>
<reference evidence="3" key="1">
    <citation type="submission" date="2019-08" db="EMBL/GenBank/DDBJ databases">
        <title>The improved chromosome-level genome for the pearl oyster Pinctada fucata martensii using PacBio sequencing and Hi-C.</title>
        <authorList>
            <person name="Zheng Z."/>
        </authorList>
    </citation>
    <scope>NUCLEOTIDE SEQUENCE</scope>
    <source>
        <strain evidence="3">ZZ-2019</strain>
        <tissue evidence="3">Adductor muscle</tissue>
    </source>
</reference>
<proteinExistence type="predicted"/>
<dbReference type="InterPro" id="IPR035994">
    <property type="entry name" value="Nucleoside_phosphorylase_sf"/>
</dbReference>
<dbReference type="Gene3D" id="3.40.50.1580">
    <property type="entry name" value="Nucleoside phosphorylase domain"/>
    <property type="match status" value="1"/>
</dbReference>
<feature type="domain" description="Winged helix-turn-helix" evidence="2">
    <location>
        <begin position="300"/>
        <end position="353"/>
    </location>
</feature>
<dbReference type="GO" id="GO:0003824">
    <property type="term" value="F:catalytic activity"/>
    <property type="evidence" value="ECO:0007669"/>
    <property type="project" value="InterPro"/>
</dbReference>
<evidence type="ECO:0000313" key="3">
    <source>
        <dbReference type="EMBL" id="KAK3100647.1"/>
    </source>
</evidence>
<name>A0AA88Y9M9_PINIB</name>
<feature type="domain" description="Farnesoic acid O-methyl transferase" evidence="1">
    <location>
        <begin position="176"/>
        <end position="298"/>
    </location>
</feature>
<gene>
    <name evidence="3" type="ORF">FSP39_023031</name>
</gene>
<comment type="caution">
    <text evidence="3">The sequence shown here is derived from an EMBL/GenBank/DDBJ whole genome shotgun (WGS) entry which is preliminary data.</text>
</comment>
<protein>
    <recommendedName>
        <fullName evidence="5">Farnesoic acid O-methyl transferase domain-containing protein</fullName>
    </recommendedName>
</protein>
<dbReference type="InterPro" id="IPR022041">
    <property type="entry name" value="Methyltransf_FA"/>
</dbReference>
<dbReference type="GO" id="GO:0009116">
    <property type="term" value="P:nucleoside metabolic process"/>
    <property type="evidence" value="ECO:0007669"/>
    <property type="project" value="InterPro"/>
</dbReference>
<dbReference type="PANTHER" id="PTHR47705">
    <property type="entry name" value="AGAP000321-PA"/>
    <property type="match status" value="1"/>
</dbReference>
<dbReference type="PANTHER" id="PTHR47705:SF1">
    <property type="entry name" value="PNP_UDP_1 DOMAIN-CONTAINING PROTEIN"/>
    <property type="match status" value="1"/>
</dbReference>
<sequence>MTASKRDSHAVMRLERMFNSEIDPARVHHVCGGPYKGIYINKAAKDLQDVEPAEGRLEFLAYLVNEEQNNESLQDYWTLRFWFRGKADGVVKKKTFTDYFQELMNPSSFPKNYIGFIKKALVLLRVYPVIKRVELEVQQTEEESPEDSLPPIKSFTSVFTPALYDPMMVPEIPISNKTFITFMVKAAGDAHLALSAVYGDVDRKTYEIVIGADGNTKSVIRYGAGGTVVAEAITMNIISVKEFRYFWISWADHKVEVGRGAKYGHGRFLHWPVPANRQFNVNCLSVSTDTASRGQWEFAELLEDAYPNAMKTPDLMRHCKVKPSDAMTALVFLADLQKRGLVKEVEEGFWLRIQSGGEQDTTHEVKVVKNLPQLTGKEQPTIAIITTLYCEKLAVDAMIEEKTTYVRHKTEGESQVYTVGKIGKFNVVSTKVSRQQGKEEEIRIAAENTVTRLLGTFSKVDHVILTGVGGSVPDYRDGSKHARLGDVVVSVATVTSGPIYAHCEKVEKTDNAQGYDFKTKEWCSKFSELQDVAISIKQLVERDKNGVKPWDKYIEEGKYALKAEDSSFNRPPLKTDRLFYTKQNGTVIEVEHPKPAAGYKEGECNVHHGVIGSGKIIHNTDRLKFPFAQKYGIRALDINIDAILNSLEGNRNESFLIIRGIADYQDGSRNKWQPYASVTAAAYMKSLITAMS</sequence>
<evidence type="ECO:0008006" key="5">
    <source>
        <dbReference type="Google" id="ProtNLM"/>
    </source>
</evidence>
<evidence type="ECO:0000259" key="2">
    <source>
        <dbReference type="Pfam" id="PF22979"/>
    </source>
</evidence>
<dbReference type="AlphaFoldDB" id="A0AA88Y9M9"/>
<dbReference type="SUPFAM" id="SSF53167">
    <property type="entry name" value="Purine and uridine phosphorylases"/>
    <property type="match status" value="1"/>
</dbReference>
<dbReference type="InterPro" id="IPR055121">
    <property type="entry name" value="HTH_69"/>
</dbReference>
<dbReference type="Pfam" id="PF22979">
    <property type="entry name" value="HTH_69"/>
    <property type="match status" value="1"/>
</dbReference>
<dbReference type="Pfam" id="PF12248">
    <property type="entry name" value="Methyltransf_FA"/>
    <property type="match status" value="1"/>
</dbReference>